<accession>A0ABD3ADW2</accession>
<dbReference type="PRINTS" id="PR00385">
    <property type="entry name" value="P450"/>
</dbReference>
<evidence type="ECO:0000313" key="11">
    <source>
        <dbReference type="Proteomes" id="UP001630127"/>
    </source>
</evidence>
<sequence length="513" mass="58474">MELQNFPSNFITFFFFAAILLTLIKEWKTYKNSKTMQKFPPGPWKLPFIGCMHHLIGSLPHRSLNNLGKKYGPIMHLQLGEVSAIVVSSANLAKEIMKTHDLAFATRPELLAFKIICYGSSDIAFAPYGDYWRQMRKICVLELLSTKSVRSFHNIRQDEVLNLVEAIRHLVGKKVNFTEQVFSYSSSMICTAAFGQVSREDQYEFVGLMKQVAALAGGFDIADLFPSYKILHFLTGMEPKLLKVHHKIDIIFGKVIEKHIHENQTTKKEGVAESGHEDLIDVLLRIRDSGDLQFPITNNNIKAIIFDMFAAGTETSSSTVEWAMSELIKNPNVMAKAQKEIRQAFKGKQKIDETDIQGLRYLKLLIKETLRLHPPFPLILPRECRKQCEVNGYTIPIKTKVMVNVWAIARDPEYWRDPESFEPERFENNLVDFAGNHFEFLPFGAGRRICPGMSFALVNVELPLALLLYHFNWKLPDGMDSSDLDMLENNGITATRKNNLQLVPSLYDPAVDI</sequence>
<keyword evidence="2 7" id="KW-0349">Heme</keyword>
<evidence type="ECO:0000256" key="1">
    <source>
        <dbReference type="ARBA" id="ARBA00010617"/>
    </source>
</evidence>
<dbReference type="GO" id="GO:0046872">
    <property type="term" value="F:metal ion binding"/>
    <property type="evidence" value="ECO:0007669"/>
    <property type="project" value="UniProtKB-KW"/>
</dbReference>
<dbReference type="AlphaFoldDB" id="A0ABD3ADW2"/>
<feature type="binding site" description="axial binding residue" evidence="7">
    <location>
        <position position="450"/>
    </location>
    <ligand>
        <name>heme</name>
        <dbReference type="ChEBI" id="CHEBI:30413"/>
    </ligand>
    <ligandPart>
        <name>Fe</name>
        <dbReference type="ChEBI" id="CHEBI:18248"/>
    </ligandPart>
</feature>
<evidence type="ECO:0000256" key="3">
    <source>
        <dbReference type="ARBA" id="ARBA00022723"/>
    </source>
</evidence>
<evidence type="ECO:0000256" key="4">
    <source>
        <dbReference type="ARBA" id="ARBA00023002"/>
    </source>
</evidence>
<gene>
    <name evidence="10" type="ORF">ACH5RR_009293</name>
</gene>
<comment type="similarity">
    <text evidence="1 8">Belongs to the cytochrome P450 family.</text>
</comment>
<dbReference type="PANTHER" id="PTHR47953">
    <property type="entry name" value="OS08G0105600 PROTEIN"/>
    <property type="match status" value="1"/>
</dbReference>
<dbReference type="PRINTS" id="PR00463">
    <property type="entry name" value="EP450I"/>
</dbReference>
<keyword evidence="5 7" id="KW-0408">Iron</keyword>
<evidence type="ECO:0000256" key="9">
    <source>
        <dbReference type="SAM" id="Phobius"/>
    </source>
</evidence>
<dbReference type="PROSITE" id="PS00086">
    <property type="entry name" value="CYTOCHROME_P450"/>
    <property type="match status" value="1"/>
</dbReference>
<organism evidence="10 11">
    <name type="scientific">Cinchona calisaya</name>
    <dbReference type="NCBI Taxonomy" id="153742"/>
    <lineage>
        <taxon>Eukaryota</taxon>
        <taxon>Viridiplantae</taxon>
        <taxon>Streptophyta</taxon>
        <taxon>Embryophyta</taxon>
        <taxon>Tracheophyta</taxon>
        <taxon>Spermatophyta</taxon>
        <taxon>Magnoliopsida</taxon>
        <taxon>eudicotyledons</taxon>
        <taxon>Gunneridae</taxon>
        <taxon>Pentapetalae</taxon>
        <taxon>asterids</taxon>
        <taxon>lamiids</taxon>
        <taxon>Gentianales</taxon>
        <taxon>Rubiaceae</taxon>
        <taxon>Cinchonoideae</taxon>
        <taxon>Cinchoneae</taxon>
        <taxon>Cinchona</taxon>
    </lineage>
</organism>
<comment type="caution">
    <text evidence="10">The sequence shown here is derived from an EMBL/GenBank/DDBJ whole genome shotgun (WGS) entry which is preliminary data.</text>
</comment>
<keyword evidence="9" id="KW-0472">Membrane</keyword>
<dbReference type="FunFam" id="1.10.630.10:FF:000043">
    <property type="entry name" value="Cytochrome P450 99A2"/>
    <property type="match status" value="1"/>
</dbReference>
<proteinExistence type="inferred from homology"/>
<evidence type="ECO:0008006" key="12">
    <source>
        <dbReference type="Google" id="ProtNLM"/>
    </source>
</evidence>
<dbReference type="InterPro" id="IPR052306">
    <property type="entry name" value="CYP450_71D"/>
</dbReference>
<evidence type="ECO:0000256" key="7">
    <source>
        <dbReference type="PIRSR" id="PIRSR602401-1"/>
    </source>
</evidence>
<keyword evidence="6 8" id="KW-0503">Monooxygenase</keyword>
<dbReference type="Proteomes" id="UP001630127">
    <property type="component" value="Unassembled WGS sequence"/>
</dbReference>
<keyword evidence="3 7" id="KW-0479">Metal-binding</keyword>
<evidence type="ECO:0000256" key="5">
    <source>
        <dbReference type="ARBA" id="ARBA00023004"/>
    </source>
</evidence>
<evidence type="ECO:0000313" key="10">
    <source>
        <dbReference type="EMBL" id="KAL3529971.1"/>
    </source>
</evidence>
<reference evidence="10 11" key="1">
    <citation type="submission" date="2024-11" db="EMBL/GenBank/DDBJ databases">
        <title>A near-complete genome assembly of Cinchona calisaya.</title>
        <authorList>
            <person name="Lian D.C."/>
            <person name="Zhao X.W."/>
            <person name="Wei L."/>
        </authorList>
    </citation>
    <scope>NUCLEOTIDE SEQUENCE [LARGE SCALE GENOMIC DNA]</scope>
    <source>
        <tissue evidence="10">Nenye</tissue>
    </source>
</reference>
<dbReference type="GO" id="GO:0004497">
    <property type="term" value="F:monooxygenase activity"/>
    <property type="evidence" value="ECO:0007669"/>
    <property type="project" value="UniProtKB-KW"/>
</dbReference>
<comment type="cofactor">
    <cofactor evidence="7">
        <name>heme</name>
        <dbReference type="ChEBI" id="CHEBI:30413"/>
    </cofactor>
</comment>
<keyword evidence="4 8" id="KW-0560">Oxidoreductase</keyword>
<dbReference type="EMBL" id="JBJUIK010000004">
    <property type="protein sequence ID" value="KAL3529971.1"/>
    <property type="molecule type" value="Genomic_DNA"/>
</dbReference>
<dbReference type="InterPro" id="IPR002401">
    <property type="entry name" value="Cyt_P450_E_grp-I"/>
</dbReference>
<dbReference type="InterPro" id="IPR001128">
    <property type="entry name" value="Cyt_P450"/>
</dbReference>
<dbReference type="InterPro" id="IPR017972">
    <property type="entry name" value="Cyt_P450_CS"/>
</dbReference>
<keyword evidence="11" id="KW-1185">Reference proteome</keyword>
<dbReference type="CDD" id="cd11072">
    <property type="entry name" value="CYP71-like"/>
    <property type="match status" value="1"/>
</dbReference>
<name>A0ABD3ADW2_9GENT</name>
<dbReference type="InterPro" id="IPR036396">
    <property type="entry name" value="Cyt_P450_sf"/>
</dbReference>
<dbReference type="Gene3D" id="1.10.630.10">
    <property type="entry name" value="Cytochrome P450"/>
    <property type="match status" value="1"/>
</dbReference>
<keyword evidence="9" id="KW-1133">Transmembrane helix</keyword>
<keyword evidence="9" id="KW-0812">Transmembrane</keyword>
<evidence type="ECO:0000256" key="6">
    <source>
        <dbReference type="ARBA" id="ARBA00023033"/>
    </source>
</evidence>
<feature type="transmembrane region" description="Helical" evidence="9">
    <location>
        <begin position="6"/>
        <end position="24"/>
    </location>
</feature>
<evidence type="ECO:0000256" key="8">
    <source>
        <dbReference type="RuleBase" id="RU000461"/>
    </source>
</evidence>
<evidence type="ECO:0000256" key="2">
    <source>
        <dbReference type="ARBA" id="ARBA00022617"/>
    </source>
</evidence>
<protein>
    <recommendedName>
        <fullName evidence="12">Cytochrome P450</fullName>
    </recommendedName>
</protein>
<dbReference type="PANTHER" id="PTHR47953:SF16">
    <property type="entry name" value="CYTOCHROME P450 71D8"/>
    <property type="match status" value="1"/>
</dbReference>
<dbReference type="SUPFAM" id="SSF48264">
    <property type="entry name" value="Cytochrome P450"/>
    <property type="match status" value="1"/>
</dbReference>
<dbReference type="Pfam" id="PF00067">
    <property type="entry name" value="p450"/>
    <property type="match status" value="1"/>
</dbReference>
<dbReference type="GO" id="GO:0009821">
    <property type="term" value="P:alkaloid biosynthetic process"/>
    <property type="evidence" value="ECO:0007669"/>
    <property type="project" value="UniProtKB-ARBA"/>
</dbReference>